<dbReference type="SMART" id="SM00389">
    <property type="entry name" value="HOX"/>
    <property type="match status" value="1"/>
</dbReference>
<dbReference type="EMBL" id="GDHF01025025">
    <property type="protein sequence ID" value="JAI27289.1"/>
    <property type="molecule type" value="Transcribed_RNA"/>
</dbReference>
<protein>
    <submittedName>
        <fullName evidence="13">Segmentation protein even-skipped</fullName>
    </submittedName>
</protein>
<keyword evidence="3 7" id="KW-0238">DNA-binding</keyword>
<evidence type="ECO:0000256" key="8">
    <source>
        <dbReference type="RuleBase" id="RU000682"/>
    </source>
</evidence>
<dbReference type="PANTHER" id="PTHR46294">
    <property type="entry name" value="SEGMENTATION PROTEIN EVEN-SKIPPED"/>
    <property type="match status" value="1"/>
</dbReference>
<dbReference type="InterPro" id="IPR017970">
    <property type="entry name" value="Homeobox_CS"/>
</dbReference>
<dbReference type="GO" id="GO:0005634">
    <property type="term" value="C:nucleus"/>
    <property type="evidence" value="ECO:0007669"/>
    <property type="project" value="UniProtKB-SubCell"/>
</dbReference>
<keyword evidence="4 7" id="KW-0371">Homeobox</keyword>
<dbReference type="Gene3D" id="1.10.10.60">
    <property type="entry name" value="Homeodomain-like"/>
    <property type="match status" value="1"/>
</dbReference>
<organism evidence="13">
    <name type="scientific">Bactrocera latifrons</name>
    <name type="common">Malaysian fruit fly</name>
    <name type="synonym">Chaetodacus latifrons</name>
    <dbReference type="NCBI Taxonomy" id="174628"/>
    <lineage>
        <taxon>Eukaryota</taxon>
        <taxon>Metazoa</taxon>
        <taxon>Ecdysozoa</taxon>
        <taxon>Arthropoda</taxon>
        <taxon>Hexapoda</taxon>
        <taxon>Insecta</taxon>
        <taxon>Pterygota</taxon>
        <taxon>Neoptera</taxon>
        <taxon>Endopterygota</taxon>
        <taxon>Diptera</taxon>
        <taxon>Brachycera</taxon>
        <taxon>Muscomorpha</taxon>
        <taxon>Tephritoidea</taxon>
        <taxon>Tephritidae</taxon>
        <taxon>Bactrocera</taxon>
        <taxon>Bactrocera</taxon>
    </lineage>
</organism>
<dbReference type="FunFam" id="1.10.10.60:FF:000256">
    <property type="entry name" value="Even-skipped homeobox 1"/>
    <property type="match status" value="1"/>
</dbReference>
<feature type="region of interest" description="Disordered" evidence="9">
    <location>
        <begin position="354"/>
        <end position="393"/>
    </location>
</feature>
<evidence type="ECO:0000256" key="5">
    <source>
        <dbReference type="ARBA" id="ARBA00023242"/>
    </source>
</evidence>
<name>A0A0K8W096_BACLA</name>
<dbReference type="InterPro" id="IPR020479">
    <property type="entry name" value="HD_metazoa"/>
</dbReference>
<evidence type="ECO:0000256" key="1">
    <source>
        <dbReference type="ARBA" id="ARBA00004123"/>
    </source>
</evidence>
<feature type="region of interest" description="Disordered" evidence="9">
    <location>
        <begin position="1"/>
        <end position="68"/>
    </location>
</feature>
<dbReference type="InterPro" id="IPR009057">
    <property type="entry name" value="Homeodomain-like_sf"/>
</dbReference>
<keyword evidence="2" id="KW-0217">Developmental protein</keyword>
<evidence type="ECO:0000313" key="12">
    <source>
        <dbReference type="EMBL" id="JAI30106.1"/>
    </source>
</evidence>
<evidence type="ECO:0000256" key="6">
    <source>
        <dbReference type="ARBA" id="ARBA00038449"/>
    </source>
</evidence>
<feature type="DNA-binding region" description="Homeobox" evidence="7">
    <location>
        <begin position="68"/>
        <end position="127"/>
    </location>
</feature>
<evidence type="ECO:0000313" key="11">
    <source>
        <dbReference type="EMBL" id="JAI27289.1"/>
    </source>
</evidence>
<dbReference type="PRINTS" id="PR00024">
    <property type="entry name" value="HOMEOBOX"/>
</dbReference>
<dbReference type="InterPro" id="IPR001356">
    <property type="entry name" value="HD"/>
</dbReference>
<evidence type="ECO:0000313" key="13">
    <source>
        <dbReference type="EMBL" id="JAI44562.1"/>
    </source>
</evidence>
<keyword evidence="5 7" id="KW-0539">Nucleus</keyword>
<evidence type="ECO:0000256" key="9">
    <source>
        <dbReference type="SAM" id="MobiDB-lite"/>
    </source>
</evidence>
<gene>
    <name evidence="13" type="primary">eve_2</name>
    <name evidence="11" type="synonym">eve_0</name>
    <name evidence="12" type="synonym">eve_1</name>
    <name evidence="13" type="ORF">c0_g1_i1</name>
    <name evidence="11" type="ORF">c0_g1_i3</name>
    <name evidence="12" type="ORF">c0_g1_i4</name>
</gene>
<dbReference type="CDD" id="cd00086">
    <property type="entry name" value="homeodomain"/>
    <property type="match status" value="1"/>
</dbReference>
<comment type="subcellular location">
    <subcellularLocation>
        <location evidence="1 7 8">Nucleus</location>
    </subcellularLocation>
</comment>
<accession>A0A0K8W096</accession>
<dbReference type="GO" id="GO:0000978">
    <property type="term" value="F:RNA polymerase II cis-regulatory region sequence-specific DNA binding"/>
    <property type="evidence" value="ECO:0007669"/>
    <property type="project" value="TreeGrafter"/>
</dbReference>
<feature type="compositionally biased region" description="Polar residues" evidence="9">
    <location>
        <begin position="49"/>
        <end position="58"/>
    </location>
</feature>
<dbReference type="PROSITE" id="PS50071">
    <property type="entry name" value="HOMEOBOX_2"/>
    <property type="match status" value="1"/>
</dbReference>
<dbReference type="GO" id="GO:0000981">
    <property type="term" value="F:DNA-binding transcription factor activity, RNA polymerase II-specific"/>
    <property type="evidence" value="ECO:0007669"/>
    <property type="project" value="InterPro"/>
</dbReference>
<dbReference type="EMBL" id="GDHF01022208">
    <property type="protein sequence ID" value="JAI30106.1"/>
    <property type="molecule type" value="Transcribed_RNA"/>
</dbReference>
<feature type="region of interest" description="Disordered" evidence="9">
    <location>
        <begin position="239"/>
        <end position="276"/>
    </location>
</feature>
<evidence type="ECO:0000256" key="4">
    <source>
        <dbReference type="ARBA" id="ARBA00023155"/>
    </source>
</evidence>
<dbReference type="SUPFAM" id="SSF46689">
    <property type="entry name" value="Homeodomain-like"/>
    <property type="match status" value="1"/>
</dbReference>
<reference evidence="13" key="1">
    <citation type="submission" date="2015-06" db="EMBL/GenBank/DDBJ databases">
        <authorList>
            <person name="Hoefler B.C."/>
            <person name="Straight P.D."/>
        </authorList>
    </citation>
    <scope>NUCLEOTIDE SEQUENCE</scope>
</reference>
<evidence type="ECO:0000256" key="2">
    <source>
        <dbReference type="ARBA" id="ARBA00022473"/>
    </source>
</evidence>
<dbReference type="Pfam" id="PF00046">
    <property type="entry name" value="Homeodomain"/>
    <property type="match status" value="1"/>
</dbReference>
<sequence length="393" mass="42615">MHTYRSYAAHVHDSVNPDQKPLVGDLIATQYVKSQTPPPSPNGSHSSPDTSLNSSRMSGNDIPTDPSVRRYRTAFTRDQLTRLEKEFFKENYVSRPRRCELASQLNLPESTIKVWFQNRRMKDKRQRIAVAWPYAAVYSDPAFAASLLQAAANSVGMPYPPYATPAANPMLAATTMPMPGHYAPYRYNPYAPMAARAVPPPTMQQHHSVSAHALAAAAVSSGYPNVLGAIAPPHPAYAGFNNLPPKQQTPPLDLQSSASSHSSTLSLSPTGSDHTKVFERTPVTVAIPSATVTSSRSNSSAEFISVTHESNNNTLIATNINGTLYNSENITTPLPATINELNHHLTATQSVGLLTSQNNGTTSGATKRHAYTPPQTAVSEPKPKLFKPYKTES</sequence>
<dbReference type="PANTHER" id="PTHR46294:SF4">
    <property type="entry name" value="SEGMENTATION PROTEIN EVEN-SKIPPED"/>
    <property type="match status" value="1"/>
</dbReference>
<evidence type="ECO:0000256" key="7">
    <source>
        <dbReference type="PROSITE-ProRule" id="PRU00108"/>
    </source>
</evidence>
<dbReference type="PROSITE" id="PS00027">
    <property type="entry name" value="HOMEOBOX_1"/>
    <property type="match status" value="1"/>
</dbReference>
<evidence type="ECO:0000259" key="10">
    <source>
        <dbReference type="PROSITE" id="PS50071"/>
    </source>
</evidence>
<feature type="compositionally biased region" description="Polar residues" evidence="9">
    <location>
        <begin position="354"/>
        <end position="365"/>
    </location>
</feature>
<feature type="domain" description="Homeobox" evidence="10">
    <location>
        <begin position="66"/>
        <end position="126"/>
    </location>
</feature>
<evidence type="ECO:0000256" key="3">
    <source>
        <dbReference type="ARBA" id="ARBA00023125"/>
    </source>
</evidence>
<feature type="compositionally biased region" description="Low complexity" evidence="9">
    <location>
        <begin position="252"/>
        <end position="268"/>
    </location>
</feature>
<dbReference type="AlphaFoldDB" id="A0A0K8W096"/>
<dbReference type="InterPro" id="IPR052002">
    <property type="entry name" value="Even-skipped_HD"/>
</dbReference>
<dbReference type="EMBL" id="GDHF01007752">
    <property type="protein sequence ID" value="JAI44562.1"/>
    <property type="molecule type" value="Transcribed_RNA"/>
</dbReference>
<dbReference type="OrthoDB" id="6159439at2759"/>
<comment type="similarity">
    <text evidence="6">Belongs to the even-skipped homeobox family.</text>
</comment>
<proteinExistence type="inferred from homology"/>